<sequence length="383" mass="42281">MWRPRCDTPGGDMPNGGVTLHALSVIAGWTISAAESGPTARPAFSYIVYLLSVIEYIEAIAAVVYGWGGGQEPQPTENVYGSLKKRASITKDGPELIQIQKESQDGISGVEGTTHITTLNVTKKKIAQKVLRMCGVLTKNVSSETPSGIGWSGSVTDWGGFLNLITQAERCLTSSLCTRPTACTAISVDRARAMDLIRVSAVITVCWLAICSRAARCPGALPSPPLTCAQRRGIVDKHNSLRQQVALGRVKGQSPAVDMTLMTWDKELAQLAQQWADRCVFQHTSKRNVARFTYGQNLGIWTYSKPISLNSVLDFQSIIQKWFDEVKKYGYSYGFDRRTGHYSQLWRPFLNLRDDQNKVGSPIGILQTQNGPRYVFVLRESYP</sequence>
<evidence type="ECO:0000259" key="1">
    <source>
        <dbReference type="SMART" id="SM00198"/>
    </source>
</evidence>
<gene>
    <name evidence="2" type="ORF">AAG570_000080</name>
</gene>
<evidence type="ECO:0000313" key="3">
    <source>
        <dbReference type="Proteomes" id="UP001558652"/>
    </source>
</evidence>
<dbReference type="InterPro" id="IPR001283">
    <property type="entry name" value="CRISP-related"/>
</dbReference>
<reference evidence="2 3" key="1">
    <citation type="submission" date="2024-07" db="EMBL/GenBank/DDBJ databases">
        <title>Chromosome-level genome assembly of the water stick insect Ranatra chinensis (Heteroptera: Nepidae).</title>
        <authorList>
            <person name="Liu X."/>
        </authorList>
    </citation>
    <scope>NUCLEOTIDE SEQUENCE [LARGE SCALE GENOMIC DNA]</scope>
    <source>
        <strain evidence="2">Cailab_2021Rc</strain>
        <tissue evidence="2">Muscle</tissue>
    </source>
</reference>
<dbReference type="Proteomes" id="UP001558652">
    <property type="component" value="Unassembled WGS sequence"/>
</dbReference>
<dbReference type="Gene3D" id="3.40.33.10">
    <property type="entry name" value="CAP"/>
    <property type="match status" value="1"/>
</dbReference>
<organism evidence="2 3">
    <name type="scientific">Ranatra chinensis</name>
    <dbReference type="NCBI Taxonomy" id="642074"/>
    <lineage>
        <taxon>Eukaryota</taxon>
        <taxon>Metazoa</taxon>
        <taxon>Ecdysozoa</taxon>
        <taxon>Arthropoda</taxon>
        <taxon>Hexapoda</taxon>
        <taxon>Insecta</taxon>
        <taxon>Pterygota</taxon>
        <taxon>Neoptera</taxon>
        <taxon>Paraneoptera</taxon>
        <taxon>Hemiptera</taxon>
        <taxon>Heteroptera</taxon>
        <taxon>Panheteroptera</taxon>
        <taxon>Nepomorpha</taxon>
        <taxon>Nepidae</taxon>
        <taxon>Ranatrinae</taxon>
        <taxon>Ranatra</taxon>
    </lineage>
</organism>
<dbReference type="CDD" id="cd05380">
    <property type="entry name" value="CAP_euk"/>
    <property type="match status" value="1"/>
</dbReference>
<accession>A0ABD0YW22</accession>
<dbReference type="GO" id="GO:0005576">
    <property type="term" value="C:extracellular region"/>
    <property type="evidence" value="ECO:0007669"/>
    <property type="project" value="UniProtKB-SubCell"/>
</dbReference>
<dbReference type="SUPFAM" id="SSF55797">
    <property type="entry name" value="PR-1-like"/>
    <property type="match status" value="1"/>
</dbReference>
<dbReference type="PANTHER" id="PTHR10334">
    <property type="entry name" value="CYSTEINE-RICH SECRETORY PROTEIN-RELATED"/>
    <property type="match status" value="1"/>
</dbReference>
<name>A0ABD0YW22_9HEMI</name>
<proteinExistence type="predicted"/>
<dbReference type="EMBL" id="JBFDAA010000001">
    <property type="protein sequence ID" value="KAL1140148.1"/>
    <property type="molecule type" value="Genomic_DNA"/>
</dbReference>
<dbReference type="InterPro" id="IPR035940">
    <property type="entry name" value="CAP_sf"/>
</dbReference>
<dbReference type="InterPro" id="IPR014044">
    <property type="entry name" value="CAP_dom"/>
</dbReference>
<feature type="domain" description="SCP" evidence="1">
    <location>
        <begin position="229"/>
        <end position="360"/>
    </location>
</feature>
<comment type="caution">
    <text evidence="2">The sequence shown here is derived from an EMBL/GenBank/DDBJ whole genome shotgun (WGS) entry which is preliminary data.</text>
</comment>
<protein>
    <recommendedName>
        <fullName evidence="1">SCP domain-containing protein</fullName>
    </recommendedName>
</protein>
<dbReference type="AlphaFoldDB" id="A0ABD0YW22"/>
<evidence type="ECO:0000313" key="2">
    <source>
        <dbReference type="EMBL" id="KAL1140148.1"/>
    </source>
</evidence>
<dbReference type="SMART" id="SM00198">
    <property type="entry name" value="SCP"/>
    <property type="match status" value="1"/>
</dbReference>
<keyword evidence="3" id="KW-1185">Reference proteome</keyword>
<dbReference type="Pfam" id="PF00188">
    <property type="entry name" value="CAP"/>
    <property type="match status" value="1"/>
</dbReference>